<keyword evidence="4" id="KW-0812">Transmembrane</keyword>
<evidence type="ECO:0000256" key="2">
    <source>
        <dbReference type="ARBA" id="ARBA00009658"/>
    </source>
</evidence>
<dbReference type="Pfam" id="PF01145">
    <property type="entry name" value="Band_7"/>
    <property type="match status" value="1"/>
</dbReference>
<evidence type="ECO:0000256" key="1">
    <source>
        <dbReference type="ARBA" id="ARBA00004140"/>
    </source>
</evidence>
<organism evidence="7 8">
    <name type="scientific">Camelina sativa</name>
    <name type="common">False flax</name>
    <name type="synonym">Myagrum sativum</name>
    <dbReference type="NCBI Taxonomy" id="90675"/>
    <lineage>
        <taxon>Eukaryota</taxon>
        <taxon>Viridiplantae</taxon>
        <taxon>Streptophyta</taxon>
        <taxon>Embryophyta</taxon>
        <taxon>Tracheophyta</taxon>
        <taxon>Spermatophyta</taxon>
        <taxon>Magnoliopsida</taxon>
        <taxon>eudicotyledons</taxon>
        <taxon>Gunneridae</taxon>
        <taxon>Pentapetalae</taxon>
        <taxon>rosids</taxon>
        <taxon>malvids</taxon>
        <taxon>Brassicales</taxon>
        <taxon>Brassicaceae</taxon>
        <taxon>Camelineae</taxon>
        <taxon>Camelina</taxon>
    </lineage>
</organism>
<dbReference type="RefSeq" id="XP_010476013.1">
    <property type="nucleotide sequence ID" value="XM_010477711.2"/>
</dbReference>
<dbReference type="PRINTS" id="PR00679">
    <property type="entry name" value="PROHIBITIN"/>
</dbReference>
<dbReference type="SUPFAM" id="SSF117892">
    <property type="entry name" value="Band 7/SPFH domain"/>
    <property type="match status" value="1"/>
</dbReference>
<dbReference type="PANTHER" id="PTHR23222">
    <property type="entry name" value="PROHIBITIN"/>
    <property type="match status" value="1"/>
</dbReference>
<proteinExistence type="inferred from homology"/>
<evidence type="ECO:0000313" key="8">
    <source>
        <dbReference type="RefSeq" id="XP_010476013.1"/>
    </source>
</evidence>
<evidence type="ECO:0000256" key="4">
    <source>
        <dbReference type="ARBA" id="ARBA00022968"/>
    </source>
</evidence>
<accession>A0ABM0WTP4</accession>
<dbReference type="Proteomes" id="UP000694864">
    <property type="component" value="Chromosome 17"/>
</dbReference>
<dbReference type="GeneID" id="104755350"/>
<evidence type="ECO:0000256" key="5">
    <source>
        <dbReference type="SAM" id="MobiDB-lite"/>
    </source>
</evidence>
<feature type="compositionally biased region" description="Basic and acidic residues" evidence="5">
    <location>
        <begin position="195"/>
        <end position="213"/>
    </location>
</feature>
<keyword evidence="4" id="KW-0735">Signal-anchor</keyword>
<protein>
    <submittedName>
        <fullName evidence="8">Uncharacterized protein LOC104755350</fullName>
    </submittedName>
</protein>
<dbReference type="InterPro" id="IPR001107">
    <property type="entry name" value="Band_7"/>
</dbReference>
<comment type="subunit">
    <text evidence="3">Component of a prohibitin multimeric complex in mitochondrial membranes.</text>
</comment>
<gene>
    <name evidence="8" type="primary">LOC104755350</name>
</gene>
<evidence type="ECO:0000256" key="3">
    <source>
        <dbReference type="ARBA" id="ARBA00011786"/>
    </source>
</evidence>
<feature type="domain" description="Band 7" evidence="6">
    <location>
        <begin position="316"/>
        <end position="472"/>
    </location>
</feature>
<dbReference type="Gene3D" id="3.30.479.30">
    <property type="entry name" value="Band 7 domain"/>
    <property type="match status" value="1"/>
</dbReference>
<sequence length="564" mass="62998">MTLPADGISEMNRALSRDNNRYHLLPWDYEGIRLSDRDCVSEFVGDVGCFLAVHGLDYSYFANPVVGNLDSDRMSPLIHQALLNLGIVTEDVLPRGVEVPPDTADIRLIRNIGFWRNIHLTRGTRGVLVLLGNDGAFVDTIKSLQRLCFSTVLICDNRANSNLTSLEWSNWSTLSDLTVIRSRHGIVSNNGPDDGDGRDPKDGDGRDPKDGDPTHYYFTSARPHYMFGSSFAYYPIPYHFSSLDFLTSKLPLPISNHQILRSNEPFEESREAVTWDIKTCSIESFPSASNYQQKEMSFNNVPDVPGSPGVYALTNSLYNVDGGHCLTGIKEKVYPEGTQFMLPWFERPIICDVRARPYLVESTTASHDIQMVKIGLSVLTRPVGDRLPQIYRTTLGENYSEKVLPSIIHETLKEVVAQYNASQLTTQREAVSREIRKILTERASNFDIALDDVSITTLTFGNEFTAAIEAKQVAAQEADRAKFIVEKAEQDRRSAVIRAQGEAKSAQLIGQAIANNQAFITLRKIEAAREIAQTIAQSANKVYLSSNDLLLNLQEMNLEPNAKK</sequence>
<dbReference type="InterPro" id="IPR000163">
    <property type="entry name" value="Prohibitin"/>
</dbReference>
<keyword evidence="7" id="KW-1185">Reference proteome</keyword>
<dbReference type="InterPro" id="IPR036013">
    <property type="entry name" value="Band_7/SPFH_dom_sf"/>
</dbReference>
<dbReference type="PANTHER" id="PTHR23222:SF20">
    <property type="entry name" value="PROHIBITIN-2, MITOCHONDRIAL-RELATED"/>
    <property type="match status" value="1"/>
</dbReference>
<feature type="region of interest" description="Disordered" evidence="5">
    <location>
        <begin position="185"/>
        <end position="214"/>
    </location>
</feature>
<evidence type="ECO:0000259" key="6">
    <source>
        <dbReference type="SMART" id="SM00244"/>
    </source>
</evidence>
<dbReference type="CDD" id="cd03401">
    <property type="entry name" value="SPFH_prohibitin"/>
    <property type="match status" value="1"/>
</dbReference>
<name>A0ABM0WTP4_CAMSA</name>
<comment type="similarity">
    <text evidence="2">Belongs to the prohibitin family.</text>
</comment>
<reference evidence="7" key="1">
    <citation type="journal article" date="2014" name="Nat. Commun.">
        <title>The emerging biofuel crop Camelina sativa retains a highly undifferentiated hexaploid genome structure.</title>
        <authorList>
            <person name="Kagale S."/>
            <person name="Koh C."/>
            <person name="Nixon J."/>
            <person name="Bollina V."/>
            <person name="Clarke W.E."/>
            <person name="Tuteja R."/>
            <person name="Spillane C."/>
            <person name="Robinson S.J."/>
            <person name="Links M.G."/>
            <person name="Clarke C."/>
            <person name="Higgins E.E."/>
            <person name="Huebert T."/>
            <person name="Sharpe A.G."/>
            <person name="Parkin I.A."/>
        </authorList>
    </citation>
    <scope>NUCLEOTIDE SEQUENCE [LARGE SCALE GENOMIC DNA]</scope>
    <source>
        <strain evidence="7">cv. DH55</strain>
    </source>
</reference>
<evidence type="ECO:0000313" key="7">
    <source>
        <dbReference type="Proteomes" id="UP000694864"/>
    </source>
</evidence>
<dbReference type="SMART" id="SM00244">
    <property type="entry name" value="PHB"/>
    <property type="match status" value="1"/>
</dbReference>
<reference evidence="8" key="2">
    <citation type="submission" date="2025-08" db="UniProtKB">
        <authorList>
            <consortium name="RefSeq"/>
        </authorList>
    </citation>
    <scope>IDENTIFICATION</scope>
</reference>
<comment type="subcellular location">
    <subcellularLocation>
        <location evidence="1">Mitochondrion inner membrane</location>
        <topology evidence="1">Single-pass type II membrane protein</topology>
    </subcellularLocation>
</comment>